<dbReference type="Pfam" id="PF13306">
    <property type="entry name" value="LRR_5"/>
    <property type="match status" value="2"/>
</dbReference>
<accession>A0A9D2EAA6</accession>
<protein>
    <submittedName>
        <fullName evidence="2">Leucine-rich repeat domain-containing protein</fullName>
    </submittedName>
</protein>
<sequence length="346" mass="38516">MKRNKLLMLAIALLATLPVFSQKTKKIYVPKAGTMVEMLTEEEANQITHLRLQGKLNAVDFRHLRDEFKQLRSLDISQASISLYAGKGGTQEGFHIYPANTLPAYAFCKERDEFAYIGKETLRRIILPAGLREIGKAAFKGCSQLGICQIRDTHAPRLASEALADSLTAIFVPEGSSNTYRSREEWNNFALMEGEPTGAKVQISRMGSLASELVQKGKQPKDINFLTVEGKLDEADFSLIRDYMPNLVYIHMENCNAKVIPAYTFTQKKFLLKVVLPKELKSIGQRAFSGCTRLCGTLVLPPTLTAIEFGAFIGCDNLHQVVATGNQITTLGDKLFGEEESKLVYR</sequence>
<dbReference type="InterPro" id="IPR026906">
    <property type="entry name" value="LRR_5"/>
</dbReference>
<dbReference type="SUPFAM" id="SSF52058">
    <property type="entry name" value="L domain-like"/>
    <property type="match status" value="1"/>
</dbReference>
<dbReference type="Gene3D" id="3.80.10.10">
    <property type="entry name" value="Ribonuclease Inhibitor"/>
    <property type="match status" value="2"/>
</dbReference>
<name>A0A9D2EAA6_9BACE</name>
<keyword evidence="1" id="KW-0732">Signal</keyword>
<feature type="chain" id="PRO_5039402587" evidence="1">
    <location>
        <begin position="22"/>
        <end position="346"/>
    </location>
</feature>
<dbReference type="EMBL" id="DXBX01000070">
    <property type="protein sequence ID" value="HIZ33641.1"/>
    <property type="molecule type" value="Genomic_DNA"/>
</dbReference>
<gene>
    <name evidence="2" type="ORF">H9814_08950</name>
</gene>
<comment type="caution">
    <text evidence="2">The sequence shown here is derived from an EMBL/GenBank/DDBJ whole genome shotgun (WGS) entry which is preliminary data.</text>
</comment>
<evidence type="ECO:0000313" key="2">
    <source>
        <dbReference type="EMBL" id="HIZ33641.1"/>
    </source>
</evidence>
<evidence type="ECO:0000313" key="3">
    <source>
        <dbReference type="Proteomes" id="UP000824028"/>
    </source>
</evidence>
<reference evidence="2" key="2">
    <citation type="submission" date="2021-04" db="EMBL/GenBank/DDBJ databases">
        <authorList>
            <person name="Gilroy R."/>
        </authorList>
    </citation>
    <scope>NUCLEOTIDE SEQUENCE</scope>
    <source>
        <strain evidence="2">ChiHjej9B8-1298</strain>
    </source>
</reference>
<dbReference type="InterPro" id="IPR032675">
    <property type="entry name" value="LRR_dom_sf"/>
</dbReference>
<dbReference type="Proteomes" id="UP000824028">
    <property type="component" value="Unassembled WGS sequence"/>
</dbReference>
<organism evidence="2 3">
    <name type="scientific">Candidatus Bacteroides merdigallinarum</name>
    <dbReference type="NCBI Taxonomy" id="2838473"/>
    <lineage>
        <taxon>Bacteria</taxon>
        <taxon>Pseudomonadati</taxon>
        <taxon>Bacteroidota</taxon>
        <taxon>Bacteroidia</taxon>
        <taxon>Bacteroidales</taxon>
        <taxon>Bacteroidaceae</taxon>
        <taxon>Bacteroides</taxon>
    </lineage>
</organism>
<evidence type="ECO:0000256" key="1">
    <source>
        <dbReference type="SAM" id="SignalP"/>
    </source>
</evidence>
<dbReference type="AlphaFoldDB" id="A0A9D2EAA6"/>
<proteinExistence type="predicted"/>
<reference evidence="2" key="1">
    <citation type="journal article" date="2021" name="PeerJ">
        <title>Extensive microbial diversity within the chicken gut microbiome revealed by metagenomics and culture.</title>
        <authorList>
            <person name="Gilroy R."/>
            <person name="Ravi A."/>
            <person name="Getino M."/>
            <person name="Pursley I."/>
            <person name="Horton D.L."/>
            <person name="Alikhan N.F."/>
            <person name="Baker D."/>
            <person name="Gharbi K."/>
            <person name="Hall N."/>
            <person name="Watson M."/>
            <person name="Adriaenssens E.M."/>
            <person name="Foster-Nyarko E."/>
            <person name="Jarju S."/>
            <person name="Secka A."/>
            <person name="Antonio M."/>
            <person name="Oren A."/>
            <person name="Chaudhuri R.R."/>
            <person name="La Ragione R."/>
            <person name="Hildebrand F."/>
            <person name="Pallen M.J."/>
        </authorList>
    </citation>
    <scope>NUCLEOTIDE SEQUENCE</scope>
    <source>
        <strain evidence="2">ChiHjej9B8-1298</strain>
    </source>
</reference>
<feature type="signal peptide" evidence="1">
    <location>
        <begin position="1"/>
        <end position="21"/>
    </location>
</feature>